<evidence type="ECO:0000313" key="2">
    <source>
        <dbReference type="Proteomes" id="UP001386955"/>
    </source>
</evidence>
<evidence type="ECO:0000313" key="1">
    <source>
        <dbReference type="EMBL" id="KAK7391486.1"/>
    </source>
</evidence>
<protein>
    <submittedName>
        <fullName evidence="1">Uncharacterized protein</fullName>
    </submittedName>
</protein>
<proteinExistence type="predicted"/>
<dbReference type="AlphaFoldDB" id="A0AAN9S9G1"/>
<reference evidence="1 2" key="1">
    <citation type="submission" date="2024-01" db="EMBL/GenBank/DDBJ databases">
        <title>The genomes of 5 underutilized Papilionoideae crops provide insights into root nodulation and disease resistanc.</title>
        <authorList>
            <person name="Jiang F."/>
        </authorList>
    </citation>
    <scope>NUCLEOTIDE SEQUENCE [LARGE SCALE GENOMIC DNA]</scope>
    <source>
        <strain evidence="1">DUOXIRENSHENG_FW03</strain>
        <tissue evidence="1">Leaves</tissue>
    </source>
</reference>
<dbReference type="EMBL" id="JAYMYS010000005">
    <property type="protein sequence ID" value="KAK7391486.1"/>
    <property type="molecule type" value="Genomic_DNA"/>
</dbReference>
<accession>A0AAN9S9G1</accession>
<sequence>MISIIIPSPCDVPPLSLGFSISNSNLNQPQSSHLSHSFAQFPSPFSFSAKRVSKPSPLFDRSRLASPGL</sequence>
<gene>
    <name evidence="1" type="ORF">VNO78_19902</name>
</gene>
<name>A0AAN9S9G1_PSOTE</name>
<dbReference type="Proteomes" id="UP001386955">
    <property type="component" value="Unassembled WGS sequence"/>
</dbReference>
<keyword evidence="2" id="KW-1185">Reference proteome</keyword>
<comment type="caution">
    <text evidence="1">The sequence shown here is derived from an EMBL/GenBank/DDBJ whole genome shotgun (WGS) entry which is preliminary data.</text>
</comment>
<organism evidence="1 2">
    <name type="scientific">Psophocarpus tetragonolobus</name>
    <name type="common">Winged bean</name>
    <name type="synonym">Dolichos tetragonolobus</name>
    <dbReference type="NCBI Taxonomy" id="3891"/>
    <lineage>
        <taxon>Eukaryota</taxon>
        <taxon>Viridiplantae</taxon>
        <taxon>Streptophyta</taxon>
        <taxon>Embryophyta</taxon>
        <taxon>Tracheophyta</taxon>
        <taxon>Spermatophyta</taxon>
        <taxon>Magnoliopsida</taxon>
        <taxon>eudicotyledons</taxon>
        <taxon>Gunneridae</taxon>
        <taxon>Pentapetalae</taxon>
        <taxon>rosids</taxon>
        <taxon>fabids</taxon>
        <taxon>Fabales</taxon>
        <taxon>Fabaceae</taxon>
        <taxon>Papilionoideae</taxon>
        <taxon>50 kb inversion clade</taxon>
        <taxon>NPAAA clade</taxon>
        <taxon>indigoferoid/millettioid clade</taxon>
        <taxon>Phaseoleae</taxon>
        <taxon>Psophocarpus</taxon>
    </lineage>
</organism>